<dbReference type="PANTHER" id="PTHR33545:SF5">
    <property type="entry name" value="UPF0750 MEMBRANE PROTEIN YITT"/>
    <property type="match status" value="1"/>
</dbReference>
<organism evidence="7 8">
    <name type="scientific">Mangrovicoccus algicola</name>
    <dbReference type="NCBI Taxonomy" id="2771008"/>
    <lineage>
        <taxon>Bacteria</taxon>
        <taxon>Pseudomonadati</taxon>
        <taxon>Pseudomonadota</taxon>
        <taxon>Alphaproteobacteria</taxon>
        <taxon>Rhodobacterales</taxon>
        <taxon>Paracoccaceae</taxon>
        <taxon>Mangrovicoccus</taxon>
    </lineage>
</organism>
<evidence type="ECO:0000256" key="2">
    <source>
        <dbReference type="ARBA" id="ARBA00022475"/>
    </source>
</evidence>
<keyword evidence="3 6" id="KW-0812">Transmembrane</keyword>
<keyword evidence="4 6" id="KW-1133">Transmembrane helix</keyword>
<feature type="transmembrane region" description="Helical" evidence="6">
    <location>
        <begin position="49"/>
        <end position="74"/>
    </location>
</feature>
<dbReference type="RefSeq" id="WP_193180649.1">
    <property type="nucleotide sequence ID" value="NZ_JACVXA010000011.1"/>
</dbReference>
<dbReference type="Pfam" id="PF02588">
    <property type="entry name" value="YitT_membrane"/>
    <property type="match status" value="1"/>
</dbReference>
<evidence type="ECO:0000256" key="4">
    <source>
        <dbReference type="ARBA" id="ARBA00022989"/>
    </source>
</evidence>
<evidence type="ECO:0000256" key="3">
    <source>
        <dbReference type="ARBA" id="ARBA00022692"/>
    </source>
</evidence>
<dbReference type="InterPro" id="IPR003740">
    <property type="entry name" value="YitT"/>
</dbReference>
<comment type="subcellular location">
    <subcellularLocation>
        <location evidence="1">Cell membrane</location>
        <topology evidence="1">Multi-pass membrane protein</topology>
    </subcellularLocation>
</comment>
<name>A0A8J6YUA5_9RHOB</name>
<evidence type="ECO:0000256" key="6">
    <source>
        <dbReference type="SAM" id="Phobius"/>
    </source>
</evidence>
<keyword evidence="8" id="KW-1185">Reference proteome</keyword>
<evidence type="ECO:0000256" key="1">
    <source>
        <dbReference type="ARBA" id="ARBA00004651"/>
    </source>
</evidence>
<keyword evidence="2" id="KW-1003">Cell membrane</keyword>
<keyword evidence="5 6" id="KW-0472">Membrane</keyword>
<feature type="transmembrane region" description="Helical" evidence="6">
    <location>
        <begin position="112"/>
        <end position="134"/>
    </location>
</feature>
<gene>
    <name evidence="7" type="ORF">ICN82_05785</name>
</gene>
<feature type="transmembrane region" description="Helical" evidence="6">
    <location>
        <begin position="181"/>
        <end position="198"/>
    </location>
</feature>
<feature type="transmembrane region" description="Helical" evidence="6">
    <location>
        <begin position="21"/>
        <end position="43"/>
    </location>
</feature>
<dbReference type="GO" id="GO:0005886">
    <property type="term" value="C:plasma membrane"/>
    <property type="evidence" value="ECO:0007669"/>
    <property type="project" value="UniProtKB-SubCell"/>
</dbReference>
<dbReference type="Proteomes" id="UP000609121">
    <property type="component" value="Unassembled WGS sequence"/>
</dbReference>
<reference evidence="7" key="1">
    <citation type="submission" date="2020-09" db="EMBL/GenBank/DDBJ databases">
        <title>A novel bacterium of genus Mangrovicoccus, isolated from South China Sea.</title>
        <authorList>
            <person name="Huang H."/>
            <person name="Mo K."/>
            <person name="Hu Y."/>
        </authorList>
    </citation>
    <scope>NUCLEOTIDE SEQUENCE</scope>
    <source>
        <strain evidence="7">HB182678</strain>
    </source>
</reference>
<evidence type="ECO:0000313" key="8">
    <source>
        <dbReference type="Proteomes" id="UP000609121"/>
    </source>
</evidence>
<sequence>MPAPMPVPDPDAVRHTALDDVQGLGTGIVMCSLGLVLLTHLGLMTGQTAGAAVIISYLTGFSFGKVFFVINLPFYWIAVKRMGWRFALKSLGCVTALSVCTDYMPLGFRIEYLNPLLGVFFFGTVTGIGLLAIFRHGGSLGGLGIVALYIQDNFGFRAGYVQLIVDAVLFAVAALLFPFTVVFYSLIGAVILNGLIAFNHRRDRYIAR</sequence>
<dbReference type="AlphaFoldDB" id="A0A8J6YUA5"/>
<proteinExistence type="predicted"/>
<accession>A0A8J6YUA5</accession>
<comment type="caution">
    <text evidence="7">The sequence shown here is derived from an EMBL/GenBank/DDBJ whole genome shotgun (WGS) entry which is preliminary data.</text>
</comment>
<evidence type="ECO:0000256" key="5">
    <source>
        <dbReference type="ARBA" id="ARBA00023136"/>
    </source>
</evidence>
<dbReference type="PANTHER" id="PTHR33545">
    <property type="entry name" value="UPF0750 MEMBRANE PROTEIN YITT-RELATED"/>
    <property type="match status" value="1"/>
</dbReference>
<evidence type="ECO:0000313" key="7">
    <source>
        <dbReference type="EMBL" id="MBE3637717.1"/>
    </source>
</evidence>
<dbReference type="InterPro" id="IPR051461">
    <property type="entry name" value="UPF0750_membrane"/>
</dbReference>
<dbReference type="EMBL" id="JACVXA010000011">
    <property type="protein sequence ID" value="MBE3637717.1"/>
    <property type="molecule type" value="Genomic_DNA"/>
</dbReference>
<protein>
    <submittedName>
        <fullName evidence="7">YitT family protein</fullName>
    </submittedName>
</protein>